<evidence type="ECO:0000313" key="1">
    <source>
        <dbReference type="EMBL" id="DAD24310.1"/>
    </source>
</evidence>
<reference evidence="1 2" key="1">
    <citation type="journal article" date="2020" name="Mol. Biol. Evol.">
        <title>Distinct Expression and Methylation Patterns for Genes with Different Fates following a Single Whole-Genome Duplication in Flowering Plants.</title>
        <authorList>
            <person name="Shi T."/>
            <person name="Rahmani R.S."/>
            <person name="Gugger P.F."/>
            <person name="Wang M."/>
            <person name="Li H."/>
            <person name="Zhang Y."/>
            <person name="Li Z."/>
            <person name="Wang Q."/>
            <person name="Van de Peer Y."/>
            <person name="Marchal K."/>
            <person name="Chen J."/>
        </authorList>
    </citation>
    <scope>NUCLEOTIDE SEQUENCE [LARGE SCALE GENOMIC DNA]</scope>
    <source>
        <tissue evidence="1">Leaf</tissue>
    </source>
</reference>
<evidence type="ECO:0000313" key="2">
    <source>
        <dbReference type="Proteomes" id="UP000607653"/>
    </source>
</evidence>
<comment type="caution">
    <text evidence="1">The sequence shown here is derived from an EMBL/GenBank/DDBJ whole genome shotgun (WGS) entry which is preliminary data.</text>
</comment>
<accession>A0A822XVE0</accession>
<protein>
    <submittedName>
        <fullName evidence="1">Uncharacterized protein</fullName>
    </submittedName>
</protein>
<dbReference type="Proteomes" id="UP000607653">
    <property type="component" value="Unassembled WGS sequence"/>
</dbReference>
<name>A0A822XVE0_NELNU</name>
<proteinExistence type="predicted"/>
<organism evidence="1 2">
    <name type="scientific">Nelumbo nucifera</name>
    <name type="common">Sacred lotus</name>
    <dbReference type="NCBI Taxonomy" id="4432"/>
    <lineage>
        <taxon>Eukaryota</taxon>
        <taxon>Viridiplantae</taxon>
        <taxon>Streptophyta</taxon>
        <taxon>Embryophyta</taxon>
        <taxon>Tracheophyta</taxon>
        <taxon>Spermatophyta</taxon>
        <taxon>Magnoliopsida</taxon>
        <taxon>Proteales</taxon>
        <taxon>Nelumbonaceae</taxon>
        <taxon>Nelumbo</taxon>
    </lineage>
</organism>
<dbReference type="EMBL" id="DUZY01000001">
    <property type="protein sequence ID" value="DAD24310.1"/>
    <property type="molecule type" value="Genomic_DNA"/>
</dbReference>
<gene>
    <name evidence="1" type="ORF">HUJ06_025774</name>
</gene>
<sequence length="43" mass="4945">MQLHHMNEVGDLKGRQDMGVKLGNFQPHNSASQYLAYHAFIIF</sequence>
<dbReference type="AlphaFoldDB" id="A0A822XVE0"/>
<keyword evidence="2" id="KW-1185">Reference proteome</keyword>